<dbReference type="RefSeq" id="WP_078695169.1">
    <property type="nucleotide sequence ID" value="NZ_FUYH01000001.1"/>
</dbReference>
<dbReference type="EMBL" id="FUYH01000001">
    <property type="protein sequence ID" value="SKA76075.1"/>
    <property type="molecule type" value="Genomic_DNA"/>
</dbReference>
<protein>
    <recommendedName>
        <fullName evidence="2">DUF4179 domain-containing protein</fullName>
    </recommendedName>
</protein>
<sequence>MDKRINDLKKMYMDVKIPDDIDYIIDEAVKKGEIKMKNKLKINLIKGISSIAAVFLIFAVSVNTIPVFANSMSDVPVIGKLVQVLQFTDNKAQGGNMTDGVDIGMISLKKAGNSEEVIIKFDKSGDNIAPSYNIKYDKYPYSMIFTVSGVRRFSAEKDFEALKYSSLISDSYNIITLDDSAVRFAINFKKPVKYEVKEYKEPAQIVISLKEDKKGGDKASYIVRTNSYPQGETLGILEERLYEFENIKIVKDDKGTFVVEAGAFENEEKAKERIREIINKCGSDIKLYVEKRDAGQLPKQIH</sequence>
<keyword evidence="1" id="KW-0472">Membrane</keyword>
<dbReference type="STRING" id="1147123.SAMN05443428_101135"/>
<evidence type="ECO:0000256" key="1">
    <source>
        <dbReference type="SAM" id="Phobius"/>
    </source>
</evidence>
<feature type="transmembrane region" description="Helical" evidence="1">
    <location>
        <begin position="44"/>
        <end position="69"/>
    </location>
</feature>
<reference evidence="4" key="1">
    <citation type="submission" date="2017-02" db="EMBL/GenBank/DDBJ databases">
        <authorList>
            <person name="Varghese N."/>
            <person name="Submissions S."/>
        </authorList>
    </citation>
    <scope>NUCLEOTIDE SEQUENCE [LARGE SCALE GENOMIC DNA]</scope>
    <source>
        <strain evidence="4">USBA 833</strain>
    </source>
</reference>
<keyword evidence="1" id="KW-0812">Transmembrane</keyword>
<dbReference type="Pfam" id="PF13786">
    <property type="entry name" value="DUF4179"/>
    <property type="match status" value="1"/>
</dbReference>
<dbReference type="AlphaFoldDB" id="A0A1T4WGN9"/>
<evidence type="ECO:0000259" key="2">
    <source>
        <dbReference type="Pfam" id="PF13786"/>
    </source>
</evidence>
<gene>
    <name evidence="3" type="ORF">SAMN05443428_101135</name>
</gene>
<evidence type="ECO:0000313" key="4">
    <source>
        <dbReference type="Proteomes" id="UP000190105"/>
    </source>
</evidence>
<name>A0A1T4WGN9_9CLOT</name>
<organism evidence="3 4">
    <name type="scientific">Caloramator quimbayensis</name>
    <dbReference type="NCBI Taxonomy" id="1147123"/>
    <lineage>
        <taxon>Bacteria</taxon>
        <taxon>Bacillati</taxon>
        <taxon>Bacillota</taxon>
        <taxon>Clostridia</taxon>
        <taxon>Eubacteriales</taxon>
        <taxon>Clostridiaceae</taxon>
        <taxon>Caloramator</taxon>
    </lineage>
</organism>
<accession>A0A1T4WGN9</accession>
<keyword evidence="1" id="KW-1133">Transmembrane helix</keyword>
<evidence type="ECO:0000313" key="3">
    <source>
        <dbReference type="EMBL" id="SKA76075.1"/>
    </source>
</evidence>
<dbReference type="OrthoDB" id="4990at2"/>
<dbReference type="Proteomes" id="UP000190105">
    <property type="component" value="Unassembled WGS sequence"/>
</dbReference>
<proteinExistence type="predicted"/>
<dbReference type="InterPro" id="IPR025436">
    <property type="entry name" value="DUF4179"/>
</dbReference>
<feature type="domain" description="DUF4179" evidence="2">
    <location>
        <begin position="41"/>
        <end position="93"/>
    </location>
</feature>
<keyword evidence="4" id="KW-1185">Reference proteome</keyword>